<dbReference type="SUPFAM" id="SSF81901">
    <property type="entry name" value="HCP-like"/>
    <property type="match status" value="1"/>
</dbReference>
<organism evidence="10 11">
    <name type="scientific">Campylobacter corcagiensis</name>
    <dbReference type="NCBI Taxonomy" id="1448857"/>
    <lineage>
        <taxon>Bacteria</taxon>
        <taxon>Pseudomonadati</taxon>
        <taxon>Campylobacterota</taxon>
        <taxon>Epsilonproteobacteria</taxon>
        <taxon>Campylobacterales</taxon>
        <taxon>Campylobacteraceae</taxon>
        <taxon>Campylobacter</taxon>
    </lineage>
</organism>
<dbReference type="Gene3D" id="1.25.40.10">
    <property type="entry name" value="Tetratricopeptide repeat domain"/>
    <property type="match status" value="1"/>
</dbReference>
<evidence type="ECO:0000256" key="6">
    <source>
        <dbReference type="ARBA" id="ARBA00022803"/>
    </source>
</evidence>
<dbReference type="EC" id="3.5.2.6" evidence="3"/>
<dbReference type="GO" id="GO:0008800">
    <property type="term" value="F:beta-lactamase activity"/>
    <property type="evidence" value="ECO:0007669"/>
    <property type="project" value="UniProtKB-EC"/>
</dbReference>
<evidence type="ECO:0000256" key="2">
    <source>
        <dbReference type="ARBA" id="ARBA00008486"/>
    </source>
</evidence>
<dbReference type="Pfam" id="PF08238">
    <property type="entry name" value="Sel1"/>
    <property type="match status" value="5"/>
</dbReference>
<evidence type="ECO:0000256" key="5">
    <source>
        <dbReference type="ARBA" id="ARBA00022801"/>
    </source>
</evidence>
<keyword evidence="5" id="KW-0378">Hydrolase</keyword>
<dbReference type="PANTHER" id="PTHR13891">
    <property type="entry name" value="CYTOCHROME C OXIDASE ASSEMBLY FACTOR 7"/>
    <property type="match status" value="1"/>
</dbReference>
<keyword evidence="11" id="KW-1185">Reference proteome</keyword>
<dbReference type="RefSeq" id="WP_025802498.1">
    <property type="nucleotide sequence ID" value="NZ_CP053842.1"/>
</dbReference>
<evidence type="ECO:0000256" key="4">
    <source>
        <dbReference type="ARBA" id="ARBA00022737"/>
    </source>
</evidence>
<evidence type="ECO:0000256" key="1">
    <source>
        <dbReference type="ARBA" id="ARBA00001526"/>
    </source>
</evidence>
<accession>A0A7M1LH28</accession>
<reference evidence="10 11" key="1">
    <citation type="submission" date="2020-10" db="EMBL/GenBank/DDBJ databases">
        <title>Campylobacter and Helicobacter PacBio genomes.</title>
        <authorList>
            <person name="Lane C."/>
        </authorList>
    </citation>
    <scope>NUCLEOTIDE SEQUENCE [LARGE SCALE GENOMIC DNA]</scope>
    <source>
        <strain evidence="10 11">2016D-0077</strain>
    </source>
</reference>
<keyword evidence="6" id="KW-0802">TPR repeat</keyword>
<dbReference type="GO" id="GO:0046677">
    <property type="term" value="P:response to antibiotic"/>
    <property type="evidence" value="ECO:0007669"/>
    <property type="project" value="UniProtKB-KW"/>
</dbReference>
<dbReference type="InterPro" id="IPR006597">
    <property type="entry name" value="Sel1-like"/>
</dbReference>
<keyword evidence="8" id="KW-0046">Antibiotic resistance</keyword>
<evidence type="ECO:0000313" key="10">
    <source>
        <dbReference type="EMBL" id="QOQ87750.1"/>
    </source>
</evidence>
<keyword evidence="4" id="KW-0677">Repeat</keyword>
<dbReference type="InterPro" id="IPR040239">
    <property type="entry name" value="HcpB-like"/>
</dbReference>
<dbReference type="AlphaFoldDB" id="A0A7M1LH28"/>
<dbReference type="OrthoDB" id="9772133at2"/>
<dbReference type="Proteomes" id="UP000594749">
    <property type="component" value="Chromosome"/>
</dbReference>
<feature type="chain" id="PRO_5039947801" description="beta-lactamase" evidence="9">
    <location>
        <begin position="18"/>
        <end position="277"/>
    </location>
</feature>
<gene>
    <name evidence="10" type="ORF">IMC76_02775</name>
</gene>
<keyword evidence="9" id="KW-0732">Signal</keyword>
<evidence type="ECO:0000256" key="7">
    <source>
        <dbReference type="ARBA" id="ARBA00023157"/>
    </source>
</evidence>
<sequence>MKKLITLLFMSLNLALANPIQEAQKALEVGDTQTAISKLTKECEKKTKNLAACHNLGLIYLNGYGKYSNLAEALRLFTLSCGGKTYQSCQSLGVMYENGIGVAKDLFMAFDYYEKSCDKSFWQGCVDLAYMYENGMGTRQDFTKAKELYEKACKNKEYSACVNLGLIYQNAKGVKKDLKKAEEFFKMACDNKNATSCHNLSVLYLNEHNQTGLLDSLAKSCEYGMVQNCLELGVAYTSGTNVEQNLTKAKEFFGKACDLRDLKGCDSYKILNEAGFK</sequence>
<proteinExistence type="inferred from homology"/>
<protein>
    <recommendedName>
        <fullName evidence="3">beta-lactamase</fullName>
        <ecNumber evidence="3">3.5.2.6</ecNumber>
    </recommendedName>
</protein>
<evidence type="ECO:0000256" key="3">
    <source>
        <dbReference type="ARBA" id="ARBA00012865"/>
    </source>
</evidence>
<feature type="signal peptide" evidence="9">
    <location>
        <begin position="1"/>
        <end position="17"/>
    </location>
</feature>
<comment type="catalytic activity">
    <reaction evidence="1">
        <text>a beta-lactam + H2O = a substituted beta-amino acid</text>
        <dbReference type="Rhea" id="RHEA:20401"/>
        <dbReference type="ChEBI" id="CHEBI:15377"/>
        <dbReference type="ChEBI" id="CHEBI:35627"/>
        <dbReference type="ChEBI" id="CHEBI:140347"/>
        <dbReference type="EC" id="3.5.2.6"/>
    </reaction>
</comment>
<dbReference type="EMBL" id="CP063078">
    <property type="protein sequence ID" value="QOQ87750.1"/>
    <property type="molecule type" value="Genomic_DNA"/>
</dbReference>
<evidence type="ECO:0000256" key="8">
    <source>
        <dbReference type="ARBA" id="ARBA00023251"/>
    </source>
</evidence>
<evidence type="ECO:0000313" key="11">
    <source>
        <dbReference type="Proteomes" id="UP000594749"/>
    </source>
</evidence>
<dbReference type="PANTHER" id="PTHR13891:SF1">
    <property type="entry name" value="CYTOCHROME C OXIDASE ASSEMBLY FACTOR 7"/>
    <property type="match status" value="1"/>
</dbReference>
<dbReference type="SMART" id="SM00671">
    <property type="entry name" value="SEL1"/>
    <property type="match status" value="5"/>
</dbReference>
<comment type="similarity">
    <text evidence="2">Belongs to the hcp beta-lactamase family.</text>
</comment>
<dbReference type="InterPro" id="IPR011990">
    <property type="entry name" value="TPR-like_helical_dom_sf"/>
</dbReference>
<name>A0A7M1LH28_9BACT</name>
<evidence type="ECO:0000256" key="9">
    <source>
        <dbReference type="SAM" id="SignalP"/>
    </source>
</evidence>
<keyword evidence="7" id="KW-1015">Disulfide bond</keyword>